<accession>A0A0F9NC70</accession>
<sequence length="96" mass="11082">MAKKIFMTIWRNKWLTSHATTIDDFINTFEALARKFKEWREWGIQLLDNGGAKDDYATFIINNMDVAIKAGFTFKNGDGVEFLETLSGEEIQISKK</sequence>
<comment type="caution">
    <text evidence="1">The sequence shown here is derived from an EMBL/GenBank/DDBJ whole genome shotgun (WGS) entry which is preliminary data.</text>
</comment>
<name>A0A0F9NC70_9ZZZZ</name>
<evidence type="ECO:0000313" key="1">
    <source>
        <dbReference type="EMBL" id="KKM86345.1"/>
    </source>
</evidence>
<dbReference type="AlphaFoldDB" id="A0A0F9NC70"/>
<reference evidence="1" key="1">
    <citation type="journal article" date="2015" name="Nature">
        <title>Complex archaea that bridge the gap between prokaryotes and eukaryotes.</title>
        <authorList>
            <person name="Spang A."/>
            <person name="Saw J.H."/>
            <person name="Jorgensen S.L."/>
            <person name="Zaremba-Niedzwiedzka K."/>
            <person name="Martijn J."/>
            <person name="Lind A.E."/>
            <person name="van Eijk R."/>
            <person name="Schleper C."/>
            <person name="Guy L."/>
            <person name="Ettema T.J."/>
        </authorList>
    </citation>
    <scope>NUCLEOTIDE SEQUENCE</scope>
</reference>
<protein>
    <submittedName>
        <fullName evidence="1">Uncharacterized protein</fullName>
    </submittedName>
</protein>
<dbReference type="EMBL" id="LAZR01007271">
    <property type="protein sequence ID" value="KKM86345.1"/>
    <property type="molecule type" value="Genomic_DNA"/>
</dbReference>
<gene>
    <name evidence="1" type="ORF">LCGC14_1279910</name>
</gene>
<proteinExistence type="predicted"/>
<organism evidence="1">
    <name type="scientific">marine sediment metagenome</name>
    <dbReference type="NCBI Taxonomy" id="412755"/>
    <lineage>
        <taxon>unclassified sequences</taxon>
        <taxon>metagenomes</taxon>
        <taxon>ecological metagenomes</taxon>
    </lineage>
</organism>